<dbReference type="Pfam" id="PF07727">
    <property type="entry name" value="RVT_2"/>
    <property type="match status" value="1"/>
</dbReference>
<keyword evidence="8" id="KW-0239">DNA-directed DNA polymerase</keyword>
<dbReference type="InterPro" id="IPR013103">
    <property type="entry name" value="RVT_2"/>
</dbReference>
<protein>
    <submittedName>
        <fullName evidence="14">Retrovirus-related pol polyprotein from transposon TNT 1-94</fullName>
    </submittedName>
</protein>
<evidence type="ECO:0000256" key="11">
    <source>
        <dbReference type="SAM" id="Coils"/>
    </source>
</evidence>
<evidence type="ECO:0000256" key="4">
    <source>
        <dbReference type="ARBA" id="ARBA00022801"/>
    </source>
</evidence>
<evidence type="ECO:0000256" key="12">
    <source>
        <dbReference type="SAM" id="MobiDB-lite"/>
    </source>
</evidence>
<keyword evidence="7" id="KW-0695">RNA-directed DNA polymerase</keyword>
<feature type="compositionally biased region" description="Low complexity" evidence="12">
    <location>
        <begin position="1386"/>
        <end position="1396"/>
    </location>
</feature>
<dbReference type="InterPro" id="IPR001584">
    <property type="entry name" value="Integrase_cat-core"/>
</dbReference>
<dbReference type="EMBL" id="BQNB010014209">
    <property type="protein sequence ID" value="GJT25377.1"/>
    <property type="molecule type" value="Genomic_DNA"/>
</dbReference>
<reference evidence="14" key="1">
    <citation type="journal article" date="2022" name="Int. J. Mol. Sci.">
        <title>Draft Genome of Tanacetum Coccineum: Genomic Comparison of Closely Related Tanacetum-Family Plants.</title>
        <authorList>
            <person name="Yamashiro T."/>
            <person name="Shiraishi A."/>
            <person name="Nakayama K."/>
            <person name="Satake H."/>
        </authorList>
    </citation>
    <scope>NUCLEOTIDE SEQUENCE</scope>
</reference>
<dbReference type="SUPFAM" id="SSF56672">
    <property type="entry name" value="DNA/RNA polymerases"/>
    <property type="match status" value="1"/>
</dbReference>
<keyword evidence="6" id="KW-0229">DNA integration</keyword>
<dbReference type="SUPFAM" id="SSF53098">
    <property type="entry name" value="Ribonuclease H-like"/>
    <property type="match status" value="1"/>
</dbReference>
<dbReference type="PROSITE" id="PS50994">
    <property type="entry name" value="INTEGRASE"/>
    <property type="match status" value="1"/>
</dbReference>
<evidence type="ECO:0000313" key="15">
    <source>
        <dbReference type="Proteomes" id="UP001151760"/>
    </source>
</evidence>
<reference evidence="14" key="2">
    <citation type="submission" date="2022-01" db="EMBL/GenBank/DDBJ databases">
        <authorList>
            <person name="Yamashiro T."/>
            <person name="Shiraishi A."/>
            <person name="Satake H."/>
            <person name="Nakayama K."/>
        </authorList>
    </citation>
    <scope>NUCLEOTIDE SEQUENCE</scope>
</reference>
<evidence type="ECO:0000259" key="13">
    <source>
        <dbReference type="PROSITE" id="PS50994"/>
    </source>
</evidence>
<dbReference type="InterPro" id="IPR039537">
    <property type="entry name" value="Retrotran_Ty1/copia-like"/>
</dbReference>
<keyword evidence="3" id="KW-0255">Endonuclease</keyword>
<accession>A0ABQ5CGJ5</accession>
<name>A0ABQ5CGJ5_9ASTR</name>
<dbReference type="PANTHER" id="PTHR42648:SF11">
    <property type="entry name" value="TRANSPOSON TY4-P GAG-POL POLYPROTEIN"/>
    <property type="match status" value="1"/>
</dbReference>
<evidence type="ECO:0000256" key="7">
    <source>
        <dbReference type="ARBA" id="ARBA00022918"/>
    </source>
</evidence>
<keyword evidence="15" id="KW-1185">Reference proteome</keyword>
<evidence type="ECO:0000313" key="14">
    <source>
        <dbReference type="EMBL" id="GJT25377.1"/>
    </source>
</evidence>
<evidence type="ECO:0000256" key="6">
    <source>
        <dbReference type="ARBA" id="ARBA00022908"/>
    </source>
</evidence>
<evidence type="ECO:0000256" key="8">
    <source>
        <dbReference type="ARBA" id="ARBA00022932"/>
    </source>
</evidence>
<keyword evidence="4" id="KW-0378">Hydrolase</keyword>
<dbReference type="Pfam" id="PF13976">
    <property type="entry name" value="gag_pre-integrs"/>
    <property type="match status" value="1"/>
</dbReference>
<proteinExistence type="predicted"/>
<keyword evidence="5" id="KW-0460">Magnesium</keyword>
<evidence type="ECO:0000256" key="9">
    <source>
        <dbReference type="ARBA" id="ARBA00023172"/>
    </source>
</evidence>
<evidence type="ECO:0000256" key="10">
    <source>
        <dbReference type="ARBA" id="ARBA00023268"/>
    </source>
</evidence>
<dbReference type="InterPro" id="IPR043502">
    <property type="entry name" value="DNA/RNA_pol_sf"/>
</dbReference>
<feature type="compositionally biased region" description="Polar residues" evidence="12">
    <location>
        <begin position="1397"/>
        <end position="1411"/>
    </location>
</feature>
<keyword evidence="8" id="KW-0548">Nucleotidyltransferase</keyword>
<dbReference type="PANTHER" id="PTHR42648">
    <property type="entry name" value="TRANSPOSASE, PUTATIVE-RELATED"/>
    <property type="match status" value="1"/>
</dbReference>
<dbReference type="InterPro" id="IPR036397">
    <property type="entry name" value="RNaseH_sf"/>
</dbReference>
<dbReference type="CDD" id="cd09272">
    <property type="entry name" value="RNase_HI_RT_Ty1"/>
    <property type="match status" value="1"/>
</dbReference>
<keyword evidence="10" id="KW-0511">Multifunctional enzyme</keyword>
<gene>
    <name evidence="14" type="ORF">Tco_0895314</name>
</gene>
<keyword evidence="9" id="KW-0233">DNA recombination</keyword>
<keyword evidence="2" id="KW-0479">Metal-binding</keyword>
<dbReference type="Proteomes" id="UP001151760">
    <property type="component" value="Unassembled WGS sequence"/>
</dbReference>
<dbReference type="InterPro" id="IPR012337">
    <property type="entry name" value="RNaseH-like_sf"/>
</dbReference>
<keyword evidence="1" id="KW-0540">Nuclease</keyword>
<feature type="coiled-coil region" evidence="11">
    <location>
        <begin position="202"/>
        <end position="229"/>
    </location>
</feature>
<feature type="domain" description="Integrase catalytic" evidence="13">
    <location>
        <begin position="1170"/>
        <end position="1267"/>
    </location>
</feature>
<dbReference type="Gene3D" id="3.30.420.10">
    <property type="entry name" value="Ribonuclease H-like superfamily/Ribonuclease H"/>
    <property type="match status" value="1"/>
</dbReference>
<feature type="region of interest" description="Disordered" evidence="12">
    <location>
        <begin position="844"/>
        <end position="890"/>
    </location>
</feature>
<feature type="compositionally biased region" description="Low complexity" evidence="12">
    <location>
        <begin position="847"/>
        <end position="857"/>
    </location>
</feature>
<sequence>MSKQCTKPRRKQDDSWFKDKVLLVQAQASGQILDEEELAFLADPRIPEGQAIQTVITHNVAYQADDLDAYDSDCDELNTAKVSLMANLSHYGSDALSEVHDHDNVNNNIINQAMQAMLSFEQSNVMNHSETKITSDSNNIPYSQYLIESQQPAVQNSNSFAQQDALILSVIEQLNIQVANCTKINLDNKSLNDTLTVELERYKEQSVEIDRLKQTLSEHLKEKESLMQTVSLLKDDFKKEESRNIDREIALEKRIKQLDNIVFKRDQSAQNVHMLTKHQFFYDHTTKQALGFQNPFYLKKAQQLEPKLYVGDIIEKTNPIVIPDSEETLLLAEESRSKMLLRQKDPIMLEKKVNTTPVDCATLNQLYKDFKTRFVPQTKLSAKQAFWSQNSVNSPEPILSSRPTIVEVPKELPKVSMVNTSLKKPKHHLAGFNVVVKERTTPIAIIEGLWGFEHTKACFRDEIIPFVKALKDLFNTFNQYLVDELSEVQNVFHQMEQVMEHYRLESKTFEVKMNQVLNENERLLKQVLSKDIVNIIVNSSVNITSVNVHECEKCLKLETELLNKKDFAEKEIYDKLFKSFTTLEKHCISLEVNTQHNQEIFQRGNSVSNQSAPSFDQLFELNELKAQSQEKDMVIQKLKGRIKALSGKKNEDKIKLELEEIETINIELDHRSVEISDLNAGLQEKVLVITALKNDLRKLKGKDLTDNVVTKHTIDPEMLKLDVEYLNPRLLNNRSVHSNYIKHNQEEAAILREIVEQGKSQNPLNTSLDSACKYTKQIQELLVLIGQTCHRFNNLSEKLVAVTPKNKDKRVRFTEPVTSSGYIITKTAYTSNIVSNKPMLSSIGVKSSTSASGSQPSGNTKKDKIRQTPSSTQKNKVEAHPRKVKSSLKNKDCVVEPKGTAHVQRSKLNANSKLKCVKCNGKVFTNIGYIWRPIGRTFTIVGNAYLLTSITITTEVPCKKPPALENETPKPVITLVYSRKPRKSKTTILISKSKVPKSVYANKKEPSQSWGSKVSDVPSSSLDECMSSKLFSEGVDLLTGSRGNNLYTLSLRYMMASSPICLLSKASKTKSWLWHRRLSHLNFGAINHLARHGLVRGLPKLIFEKDHLCSACAMDKSKKKPHKPKSKGTNQEKLYLLHMDLCGPMRVASINGKKYILFIVDDYSRFTWVKFLRTDNGTEFVNQTLREYYEKIGISHETYVARSPQKNGVVERRNRTLIEAARTMLIYAKAQLFLWAEVVATACYTQNRSIVRLCHGKTPYKLLHEKPPNLSFFHVFGALCYQTKDSDHLGKLQLKADIDFDELTVMASEHSSSGPSLHEMTPATISSGLVPNPPPSTPFVPPSRTDWDILFQPMFNELLTPPPSVDLPASEVIAPIDEVVAPVLDVSTDSPSSTTVNQDAPSLSNSHTTPETQPPVIPNDVVEDNHDIEVSHMGNDPYFGILIPEIPYDQSSSSDSIHIIVHPDYQISEHNSKWTKDHPHENIIGELDRPISTGLQLHEQALFCYYDAFLTTVKPKTYKDALTQSCWIKAMQEEPNEFERLELDELGGILKNKARLVASGYRQEESINFEESFAPVARLEAIRIFLAFSPHKNMVVYQMDVKTAFLNGNLREEVYVSQPDGFVNPDNPNHVYNLKKALYGLKQAPRAWEGKDLLLKYGFDSCDPVDTPMVEKSKLDEDKEGKVVDPSHYRGMIGTLLYLTASRPDLQFAICMCARYQARPTKKHLHVVKRIFRYLRGTVNRRLWYPKDSSIALTAFADADHAGCQDTRRSTPGSMQFLGDRLVSWLSKRQKSVAISSTEAEYIDMSGCCAQILWIRSQLTDYDLRFNKILMY</sequence>
<evidence type="ECO:0000256" key="3">
    <source>
        <dbReference type="ARBA" id="ARBA00022759"/>
    </source>
</evidence>
<keyword evidence="11" id="KW-0175">Coiled coil</keyword>
<evidence type="ECO:0000256" key="1">
    <source>
        <dbReference type="ARBA" id="ARBA00022722"/>
    </source>
</evidence>
<evidence type="ECO:0000256" key="2">
    <source>
        <dbReference type="ARBA" id="ARBA00022723"/>
    </source>
</evidence>
<keyword evidence="8" id="KW-0808">Transferase</keyword>
<comment type="caution">
    <text evidence="14">The sequence shown here is derived from an EMBL/GenBank/DDBJ whole genome shotgun (WGS) entry which is preliminary data.</text>
</comment>
<evidence type="ECO:0000256" key="5">
    <source>
        <dbReference type="ARBA" id="ARBA00022842"/>
    </source>
</evidence>
<dbReference type="InterPro" id="IPR025724">
    <property type="entry name" value="GAG-pre-integrase_dom"/>
</dbReference>
<organism evidence="14 15">
    <name type="scientific">Tanacetum coccineum</name>
    <dbReference type="NCBI Taxonomy" id="301880"/>
    <lineage>
        <taxon>Eukaryota</taxon>
        <taxon>Viridiplantae</taxon>
        <taxon>Streptophyta</taxon>
        <taxon>Embryophyta</taxon>
        <taxon>Tracheophyta</taxon>
        <taxon>Spermatophyta</taxon>
        <taxon>Magnoliopsida</taxon>
        <taxon>eudicotyledons</taxon>
        <taxon>Gunneridae</taxon>
        <taxon>Pentapetalae</taxon>
        <taxon>asterids</taxon>
        <taxon>campanulids</taxon>
        <taxon>Asterales</taxon>
        <taxon>Asteraceae</taxon>
        <taxon>Asteroideae</taxon>
        <taxon>Anthemideae</taxon>
        <taxon>Anthemidinae</taxon>
        <taxon>Tanacetum</taxon>
    </lineage>
</organism>
<feature type="region of interest" description="Disordered" evidence="12">
    <location>
        <begin position="1386"/>
        <end position="1417"/>
    </location>
</feature>